<sequence length="227" mass="24746">MCMAANRISYFFNLSGNSIAMDTACSSTMVALHQAVRALQHGDSGMALVCGAKLIITPNMFVPSTELGFLSPSGRSRSFDVEADGYGRGEGILALLLKPIKNAIDDGDPIRAVIKGTRLNQDGRTQGITLPSASAQKENMERLYTELGLSPRDIQYLEAHVGNLTPSRIHQYLTTHQLRAPEQLVEIGWNCPQSMQCLVTLVEIGPWWLAHSKVALGILRLAQGWLA</sequence>
<proteinExistence type="inferred from homology"/>
<dbReference type="SUPFAM" id="SSF53901">
    <property type="entry name" value="Thiolase-like"/>
    <property type="match status" value="1"/>
</dbReference>
<name>A0A8H7AB80_9EURO</name>
<evidence type="ECO:0000256" key="2">
    <source>
        <dbReference type="ARBA" id="ARBA00022553"/>
    </source>
</evidence>
<dbReference type="GO" id="GO:0004312">
    <property type="term" value="F:fatty acid synthase activity"/>
    <property type="evidence" value="ECO:0007669"/>
    <property type="project" value="TreeGrafter"/>
</dbReference>
<dbReference type="Proteomes" id="UP000606974">
    <property type="component" value="Unassembled WGS sequence"/>
</dbReference>
<keyword evidence="3 4" id="KW-0808">Transferase</keyword>
<dbReference type="PROSITE" id="PS52004">
    <property type="entry name" value="KS3_2"/>
    <property type="match status" value="1"/>
</dbReference>
<comment type="caution">
    <text evidence="6">The sequence shown here is derived from an EMBL/GenBank/DDBJ whole genome shotgun (WGS) entry which is preliminary data.</text>
</comment>
<protein>
    <recommendedName>
        <fullName evidence="5">Ketosynthase family 3 (KS3) domain-containing protein</fullName>
    </recommendedName>
</protein>
<dbReference type="SMART" id="SM00825">
    <property type="entry name" value="PKS_KS"/>
    <property type="match status" value="1"/>
</dbReference>
<evidence type="ECO:0000256" key="3">
    <source>
        <dbReference type="ARBA" id="ARBA00022679"/>
    </source>
</evidence>
<feature type="domain" description="Ketosynthase family 3 (KS3)" evidence="5">
    <location>
        <begin position="1"/>
        <end position="227"/>
    </location>
</feature>
<gene>
    <name evidence="6" type="ORF">GJ744_000622</name>
</gene>
<keyword evidence="2" id="KW-0597">Phosphoprotein</keyword>
<dbReference type="InterPro" id="IPR014030">
    <property type="entry name" value="Ketoacyl_synth_N"/>
</dbReference>
<evidence type="ECO:0000313" key="6">
    <source>
        <dbReference type="EMBL" id="KAF7505613.1"/>
    </source>
</evidence>
<dbReference type="OrthoDB" id="329835at2759"/>
<dbReference type="Gene3D" id="3.40.47.10">
    <property type="match status" value="1"/>
</dbReference>
<dbReference type="GO" id="GO:0044550">
    <property type="term" value="P:secondary metabolite biosynthetic process"/>
    <property type="evidence" value="ECO:0007669"/>
    <property type="project" value="TreeGrafter"/>
</dbReference>
<dbReference type="AlphaFoldDB" id="A0A8H7AB80"/>
<dbReference type="InterPro" id="IPR020841">
    <property type="entry name" value="PKS_Beta-ketoAc_synthase_dom"/>
</dbReference>
<evidence type="ECO:0000256" key="4">
    <source>
        <dbReference type="RuleBase" id="RU003694"/>
    </source>
</evidence>
<keyword evidence="7" id="KW-1185">Reference proteome</keyword>
<dbReference type="EMBL" id="JAACFV010000105">
    <property type="protein sequence ID" value="KAF7505613.1"/>
    <property type="molecule type" value="Genomic_DNA"/>
</dbReference>
<dbReference type="InterPro" id="IPR016039">
    <property type="entry name" value="Thiolase-like"/>
</dbReference>
<dbReference type="CDD" id="cd00833">
    <property type="entry name" value="PKS"/>
    <property type="match status" value="1"/>
</dbReference>
<evidence type="ECO:0000259" key="5">
    <source>
        <dbReference type="PROSITE" id="PS52004"/>
    </source>
</evidence>
<dbReference type="PANTHER" id="PTHR43775:SF20">
    <property type="entry name" value="HYBRID PKS-NRPS SYNTHETASE APDA"/>
    <property type="match status" value="1"/>
</dbReference>
<dbReference type="Pfam" id="PF00109">
    <property type="entry name" value="ketoacyl-synt"/>
    <property type="match status" value="1"/>
</dbReference>
<dbReference type="InterPro" id="IPR018201">
    <property type="entry name" value="Ketoacyl_synth_AS"/>
</dbReference>
<dbReference type="Pfam" id="PF02801">
    <property type="entry name" value="Ketoacyl-synt_C"/>
    <property type="match status" value="1"/>
</dbReference>
<dbReference type="InterPro" id="IPR050091">
    <property type="entry name" value="PKS_NRPS_Biosynth_Enz"/>
</dbReference>
<evidence type="ECO:0000313" key="7">
    <source>
        <dbReference type="Proteomes" id="UP000606974"/>
    </source>
</evidence>
<reference evidence="6" key="1">
    <citation type="submission" date="2020-02" db="EMBL/GenBank/DDBJ databases">
        <authorList>
            <person name="Palmer J.M."/>
        </authorList>
    </citation>
    <scope>NUCLEOTIDE SEQUENCE</scope>
    <source>
        <strain evidence="6">EPUS1.4</strain>
        <tissue evidence="6">Thallus</tissue>
    </source>
</reference>
<evidence type="ECO:0000256" key="1">
    <source>
        <dbReference type="ARBA" id="ARBA00022450"/>
    </source>
</evidence>
<dbReference type="InterPro" id="IPR014031">
    <property type="entry name" value="Ketoacyl_synth_C"/>
</dbReference>
<dbReference type="GO" id="GO:0006633">
    <property type="term" value="P:fatty acid biosynthetic process"/>
    <property type="evidence" value="ECO:0007669"/>
    <property type="project" value="InterPro"/>
</dbReference>
<accession>A0A8H7AB80</accession>
<comment type="similarity">
    <text evidence="4">Belongs to the thiolase-like superfamily. Beta-ketoacyl-ACP synthases family.</text>
</comment>
<dbReference type="GO" id="GO:0004315">
    <property type="term" value="F:3-oxoacyl-[acyl-carrier-protein] synthase activity"/>
    <property type="evidence" value="ECO:0007669"/>
    <property type="project" value="InterPro"/>
</dbReference>
<dbReference type="PROSITE" id="PS00606">
    <property type="entry name" value="KS3_1"/>
    <property type="match status" value="1"/>
</dbReference>
<organism evidence="6 7">
    <name type="scientific">Endocarpon pusillum</name>
    <dbReference type="NCBI Taxonomy" id="364733"/>
    <lineage>
        <taxon>Eukaryota</taxon>
        <taxon>Fungi</taxon>
        <taxon>Dikarya</taxon>
        <taxon>Ascomycota</taxon>
        <taxon>Pezizomycotina</taxon>
        <taxon>Eurotiomycetes</taxon>
        <taxon>Chaetothyriomycetidae</taxon>
        <taxon>Verrucariales</taxon>
        <taxon>Verrucariaceae</taxon>
        <taxon>Endocarpon</taxon>
    </lineage>
</organism>
<dbReference type="PANTHER" id="PTHR43775">
    <property type="entry name" value="FATTY ACID SYNTHASE"/>
    <property type="match status" value="1"/>
</dbReference>
<keyword evidence="1" id="KW-0596">Phosphopantetheine</keyword>